<dbReference type="Gene3D" id="2.60.40.1910">
    <property type="match status" value="1"/>
</dbReference>
<keyword evidence="4" id="KW-0963">Cytoplasm</keyword>
<evidence type="ECO:0000259" key="17">
    <source>
        <dbReference type="Pfam" id="PF17900"/>
    </source>
</evidence>
<dbReference type="GeneTree" id="ENSGT00940000155246"/>
<dbReference type="Gene3D" id="1.25.50.20">
    <property type="match status" value="1"/>
</dbReference>
<dbReference type="Gene3D" id="2.60.40.1730">
    <property type="entry name" value="tricorn interacting facor f3 domain"/>
    <property type="match status" value="1"/>
</dbReference>
<dbReference type="GO" id="GO:0008270">
    <property type="term" value="F:zinc ion binding"/>
    <property type="evidence" value="ECO:0007669"/>
    <property type="project" value="UniProtKB-UniRule"/>
</dbReference>
<proteinExistence type="inferred from homology"/>
<evidence type="ECO:0000256" key="9">
    <source>
        <dbReference type="ARBA" id="ARBA00023049"/>
    </source>
</evidence>
<evidence type="ECO:0000256" key="2">
    <source>
        <dbReference type="ARBA" id="ARBA00010136"/>
    </source>
</evidence>
<dbReference type="GO" id="GO:0006508">
    <property type="term" value="P:proteolysis"/>
    <property type="evidence" value="ECO:0007669"/>
    <property type="project" value="UniProtKB-KW"/>
</dbReference>
<dbReference type="GO" id="GO:0005737">
    <property type="term" value="C:cytoplasm"/>
    <property type="evidence" value="ECO:0007669"/>
    <property type="project" value="UniProtKB-SubCell"/>
</dbReference>
<evidence type="ECO:0000256" key="11">
    <source>
        <dbReference type="PIRSR" id="PIRSR634016-1"/>
    </source>
</evidence>
<evidence type="ECO:0000256" key="10">
    <source>
        <dbReference type="ARBA" id="ARBA00052895"/>
    </source>
</evidence>
<feature type="domain" description="Peptidase M1 membrane alanine aminopeptidase" evidence="15">
    <location>
        <begin position="244"/>
        <end position="461"/>
    </location>
</feature>
<keyword evidence="19" id="KW-1185">Reference proteome</keyword>
<dbReference type="FunFam" id="1.10.390.10:FF:000001">
    <property type="entry name" value="Aminopeptidase"/>
    <property type="match status" value="1"/>
</dbReference>
<dbReference type="Ensembl" id="ENSEBUT00000016317.1">
    <property type="protein sequence ID" value="ENSEBUP00000015741.1"/>
    <property type="gene ID" value="ENSEBUG00000009905.1"/>
</dbReference>
<dbReference type="FunFam" id="2.60.40.1730:FF:000002">
    <property type="entry name" value="Aminopeptidase"/>
    <property type="match status" value="1"/>
</dbReference>
<dbReference type="FunFam" id="2.60.40.1910:FF:000002">
    <property type="entry name" value="Aminopeptidase"/>
    <property type="match status" value="1"/>
</dbReference>
<reference evidence="18" key="1">
    <citation type="submission" date="2025-08" db="UniProtKB">
        <authorList>
            <consortium name="Ensembl"/>
        </authorList>
    </citation>
    <scope>IDENTIFICATION</scope>
</reference>
<dbReference type="Pfam" id="PF01433">
    <property type="entry name" value="Peptidase_M1"/>
    <property type="match status" value="1"/>
</dbReference>
<dbReference type="GO" id="GO:0016285">
    <property type="term" value="F:alanyl aminopeptidase activity"/>
    <property type="evidence" value="ECO:0007669"/>
    <property type="project" value="UniProtKB-EC"/>
</dbReference>
<keyword evidence="3 14" id="KW-0031">Aminopeptidase</keyword>
<comment type="subcellular location">
    <subcellularLocation>
        <location evidence="1">Cytoplasm</location>
    </subcellularLocation>
</comment>
<evidence type="ECO:0000259" key="16">
    <source>
        <dbReference type="Pfam" id="PF11838"/>
    </source>
</evidence>
<evidence type="ECO:0000256" key="4">
    <source>
        <dbReference type="ARBA" id="ARBA00022490"/>
    </source>
</evidence>
<feature type="active site" description="Proton acceptor" evidence="11">
    <location>
        <position position="317"/>
    </location>
</feature>
<feature type="domain" description="ERAP1-like C-terminal" evidence="16">
    <location>
        <begin position="541"/>
        <end position="854"/>
    </location>
</feature>
<evidence type="ECO:0000256" key="3">
    <source>
        <dbReference type="ARBA" id="ARBA00022438"/>
    </source>
</evidence>
<dbReference type="GO" id="GO:0070006">
    <property type="term" value="F:metalloaminopeptidase activity"/>
    <property type="evidence" value="ECO:0007669"/>
    <property type="project" value="TreeGrafter"/>
</dbReference>
<dbReference type="Proteomes" id="UP000694388">
    <property type="component" value="Unplaced"/>
</dbReference>
<dbReference type="GO" id="GO:0043171">
    <property type="term" value="P:peptide catabolic process"/>
    <property type="evidence" value="ECO:0007669"/>
    <property type="project" value="TreeGrafter"/>
</dbReference>
<dbReference type="Gene3D" id="1.10.390.10">
    <property type="entry name" value="Neutral Protease Domain 2"/>
    <property type="match status" value="1"/>
</dbReference>
<evidence type="ECO:0000256" key="6">
    <source>
        <dbReference type="ARBA" id="ARBA00022723"/>
    </source>
</evidence>
<evidence type="ECO:0000256" key="12">
    <source>
        <dbReference type="PIRSR" id="PIRSR634016-3"/>
    </source>
</evidence>
<dbReference type="Pfam" id="PF11838">
    <property type="entry name" value="ERAP1_C"/>
    <property type="match status" value="1"/>
</dbReference>
<dbReference type="InterPro" id="IPR014782">
    <property type="entry name" value="Peptidase_M1_dom"/>
</dbReference>
<dbReference type="SUPFAM" id="SSF63737">
    <property type="entry name" value="Leukotriene A4 hydrolase N-terminal domain"/>
    <property type="match status" value="1"/>
</dbReference>
<dbReference type="InterPro" id="IPR045357">
    <property type="entry name" value="Aminopeptidase_N-like_N"/>
</dbReference>
<name>A0A8C4QJV6_EPTBU</name>
<comment type="similarity">
    <text evidence="2 14">Belongs to the peptidase M1 family.</text>
</comment>
<dbReference type="InterPro" id="IPR042097">
    <property type="entry name" value="Aminopeptidase_N-like_N_sf"/>
</dbReference>
<feature type="binding site" evidence="12">
    <location>
        <position position="316"/>
    </location>
    <ligand>
        <name>Zn(2+)</name>
        <dbReference type="ChEBI" id="CHEBI:29105"/>
        <note>catalytic</note>
    </ligand>
</feature>
<dbReference type="InterPro" id="IPR024571">
    <property type="entry name" value="ERAP1-like_C_dom"/>
</dbReference>
<evidence type="ECO:0000256" key="7">
    <source>
        <dbReference type="ARBA" id="ARBA00022801"/>
    </source>
</evidence>
<dbReference type="AlphaFoldDB" id="A0A8C4QJV6"/>
<dbReference type="PANTHER" id="PTHR11533:SF174">
    <property type="entry name" value="PUROMYCIN-SENSITIVE AMINOPEPTIDASE-RELATED"/>
    <property type="match status" value="1"/>
</dbReference>
<dbReference type="PANTHER" id="PTHR11533">
    <property type="entry name" value="PROTEASE M1 ZINC METALLOPROTEASE"/>
    <property type="match status" value="1"/>
</dbReference>
<evidence type="ECO:0000256" key="14">
    <source>
        <dbReference type="RuleBase" id="RU364040"/>
    </source>
</evidence>
<dbReference type="GO" id="GO:0016020">
    <property type="term" value="C:membrane"/>
    <property type="evidence" value="ECO:0007669"/>
    <property type="project" value="TreeGrafter"/>
</dbReference>
<dbReference type="FunFam" id="1.25.50.20:FF:000002">
    <property type="entry name" value="Aminopeptidase"/>
    <property type="match status" value="1"/>
</dbReference>
<comment type="catalytic activity">
    <reaction evidence="10">
        <text>Release of an N-terminal amino acid, preferentially alanine, from a wide range of peptides, amides and arylamides.</text>
        <dbReference type="EC" id="3.4.11.14"/>
    </reaction>
</comment>
<evidence type="ECO:0000256" key="5">
    <source>
        <dbReference type="ARBA" id="ARBA00022670"/>
    </source>
</evidence>
<protein>
    <recommendedName>
        <fullName evidence="14">Aminopeptidase</fullName>
        <ecNumber evidence="14">3.4.11.-</ecNumber>
    </recommendedName>
</protein>
<dbReference type="GO" id="GO:0005615">
    <property type="term" value="C:extracellular space"/>
    <property type="evidence" value="ECO:0007669"/>
    <property type="project" value="TreeGrafter"/>
</dbReference>
<dbReference type="CDD" id="cd09601">
    <property type="entry name" value="M1_APN-Q_like"/>
    <property type="match status" value="1"/>
</dbReference>
<sequence length="886" mass="98859">MENKTKRPFQVLPKDVRPTNYALSLQPDLELFNFLGNVDIDVQVKCVTSQVVMNSVDIDIISATYTPGSAIDGETATELTATGINYQNEDEKVTLTFSSALALGNGKLRIDYTGELNDKMKGFYRSKYRTPDGETRYAAVTHLEPSYARSVLPCWDEPAIKVTFDVTLVVPEGRLALSNMNETGRRPCANKPGLVEVSFARTPIMSTYLLAAVVGEYDFVEGRTSDGTHVRVFTPLGKADHGHFALEVAIKTIPFYTQYFDVPYPLPKIDLIAIADFSVGAMENWGLVTYRELALLVDPKSSSSEARQSVALVVGHELAHQWFGNLVTMEWWTHLWLNEGFATWIEYLCVDHCFQDFHIWTQFVAKDHSRALDSDGLENSHPVEVEVGNPGEVNEIFDAISYSKGASIIRMLHAFIGDAAFRKGLHLYLTKFEYRNAATEDLWACLEESSGQPVAAIMRTWTTQLGYPVLHVSDEQQGEDRILNITQEKFCAGGTFKGDSPTWMVPITISTGDNPSEVRMTVLLEKQSTRVTIPGLQANQWVKLNSGTVGFYRTCYSQPMLKALIPAIRDQSLPPCDRLSIQDDLIALSCAGVVSAADVLRVMEAYMNEPDFTVWMSLNVNVSSIAVLLINTDCFSSFQSYVVDLFTPVGKRLGWEAITGEGHLDAMLRTTVLDRLGRYGHRPTLAEAKRRFSDHVEGRRTLPVDMRRPVYIAVLRHGDASVMDTILKMFRETDELEEKHRIQMVLGAASSSELLQRALDFSLSEEVRSQDTVFVIASVAGQSRLGMGMAWDFVRENWMELNGRYQGTSMLGHLVWTAGNFASEERALEVKAFFDTHPVPSAERAVQQAMENIRLNAAWLERDGAALKAFLEERSTRGGDTSAVCA</sequence>
<dbReference type="EC" id="3.4.11.-" evidence="14"/>
<dbReference type="GO" id="GO:0042277">
    <property type="term" value="F:peptide binding"/>
    <property type="evidence" value="ECO:0007669"/>
    <property type="project" value="TreeGrafter"/>
</dbReference>
<dbReference type="InterPro" id="IPR034016">
    <property type="entry name" value="M1_APN-typ"/>
</dbReference>
<feature type="binding site" evidence="12">
    <location>
        <position position="339"/>
    </location>
    <ligand>
        <name>Zn(2+)</name>
        <dbReference type="ChEBI" id="CHEBI:29105"/>
        <note>catalytic</note>
    </ligand>
</feature>
<evidence type="ECO:0000313" key="18">
    <source>
        <dbReference type="Ensembl" id="ENSEBUP00000015741.1"/>
    </source>
</evidence>
<evidence type="ECO:0000313" key="19">
    <source>
        <dbReference type="Proteomes" id="UP000694388"/>
    </source>
</evidence>
<organism evidence="18 19">
    <name type="scientific">Eptatretus burgeri</name>
    <name type="common">Inshore hagfish</name>
    <dbReference type="NCBI Taxonomy" id="7764"/>
    <lineage>
        <taxon>Eukaryota</taxon>
        <taxon>Metazoa</taxon>
        <taxon>Chordata</taxon>
        <taxon>Craniata</taxon>
        <taxon>Vertebrata</taxon>
        <taxon>Cyclostomata</taxon>
        <taxon>Myxini</taxon>
        <taxon>Myxiniformes</taxon>
        <taxon>Myxinidae</taxon>
        <taxon>Eptatretinae</taxon>
        <taxon>Eptatretus</taxon>
    </lineage>
</organism>
<evidence type="ECO:0000256" key="13">
    <source>
        <dbReference type="PIRSR" id="PIRSR634016-4"/>
    </source>
</evidence>
<keyword evidence="7 14" id="KW-0378">Hydrolase</keyword>
<dbReference type="InterPro" id="IPR001930">
    <property type="entry name" value="Peptidase_M1"/>
</dbReference>
<comment type="cofactor">
    <cofactor evidence="12 14">
        <name>Zn(2+)</name>
        <dbReference type="ChEBI" id="CHEBI:29105"/>
    </cofactor>
    <text evidence="12 14">Binds 1 zinc ion per subunit.</text>
</comment>
<accession>A0A8C4QJV6</accession>
<reference evidence="18" key="2">
    <citation type="submission" date="2025-09" db="UniProtKB">
        <authorList>
            <consortium name="Ensembl"/>
        </authorList>
    </citation>
    <scope>IDENTIFICATION</scope>
</reference>
<keyword evidence="9 14" id="KW-0482">Metalloprotease</keyword>
<dbReference type="InterPro" id="IPR050344">
    <property type="entry name" value="Peptidase_M1_aminopeptidases"/>
</dbReference>
<evidence type="ECO:0000256" key="1">
    <source>
        <dbReference type="ARBA" id="ARBA00004496"/>
    </source>
</evidence>
<dbReference type="InterPro" id="IPR027268">
    <property type="entry name" value="Peptidase_M4/M1_CTD_sf"/>
</dbReference>
<keyword evidence="8 12" id="KW-0862">Zinc</keyword>
<dbReference type="PRINTS" id="PR00756">
    <property type="entry name" value="ALADIPTASE"/>
</dbReference>
<dbReference type="SUPFAM" id="SSF55486">
    <property type="entry name" value="Metalloproteases ('zincins'), catalytic domain"/>
    <property type="match status" value="1"/>
</dbReference>
<dbReference type="Pfam" id="PF17900">
    <property type="entry name" value="Peptidase_M1_N"/>
    <property type="match status" value="1"/>
</dbReference>
<keyword evidence="6 12" id="KW-0479">Metal-binding</keyword>
<feature type="site" description="Transition state stabilizer" evidence="13">
    <location>
        <position position="402"/>
    </location>
</feature>
<feature type="domain" description="Aminopeptidase N-like N-terminal" evidence="17">
    <location>
        <begin position="18"/>
        <end position="209"/>
    </location>
</feature>
<feature type="binding site" evidence="12">
    <location>
        <position position="320"/>
    </location>
    <ligand>
        <name>Zn(2+)</name>
        <dbReference type="ChEBI" id="CHEBI:29105"/>
        <note>catalytic</note>
    </ligand>
</feature>
<evidence type="ECO:0000256" key="8">
    <source>
        <dbReference type="ARBA" id="ARBA00022833"/>
    </source>
</evidence>
<evidence type="ECO:0000259" key="15">
    <source>
        <dbReference type="Pfam" id="PF01433"/>
    </source>
</evidence>
<keyword evidence="5 14" id="KW-0645">Protease</keyword>